<sequence length="325" mass="37512">MRHLKRLLFGIILSSSFSSACAGESDSSQSCQNGDYCLSQAKQDVFDQIVNTLVPTLIVLLFDTREPGGKKTEDNEELSKFDNITPVKIKRAFDDLLCLISLFVLPSIVFFKDHKQFATPLWISILSCILTGFAFIIFITTHILFRMKNRVLAFYVFILSALVFDLSHVIFDICFIFNTKNLPPSNFTEFFIYSHAVTGILSAIFLLFFLGGHIYTGFLSGENIIFQKIEKTFRKRIITITFIWTPIVQMLNMSLLSGNDYYWTKSILAVNLIYLSRVIDYTRVENIDVTDNKINDVKFEYHTFTKEFSMLYGLFSTREQEIFKE</sequence>
<keyword evidence="5" id="KW-1185">Reference proteome</keyword>
<feature type="transmembrane region" description="Helical" evidence="1">
    <location>
        <begin position="123"/>
        <end position="145"/>
    </location>
</feature>
<evidence type="ECO:0000256" key="2">
    <source>
        <dbReference type="SAM" id="SignalP"/>
    </source>
</evidence>
<feature type="transmembrane region" description="Helical" evidence="1">
    <location>
        <begin position="92"/>
        <end position="111"/>
    </location>
</feature>
<reference evidence="4" key="2">
    <citation type="submission" date="2019-10" db="EMBL/GenBank/DDBJ databases">
        <title>Conservation and host-specific expression of non-tandemly repeated heterogenous ribosome RNA gene in arbuscular mycorrhizal fungi.</title>
        <authorList>
            <person name="Maeda T."/>
            <person name="Kobayashi Y."/>
            <person name="Nakagawa T."/>
            <person name="Ezawa T."/>
            <person name="Yamaguchi K."/>
            <person name="Bino T."/>
            <person name="Nishimoto Y."/>
            <person name="Shigenobu S."/>
            <person name="Kawaguchi M."/>
        </authorList>
    </citation>
    <scope>NUCLEOTIDE SEQUENCE</scope>
    <source>
        <strain evidence="4">HR1</strain>
    </source>
</reference>
<feature type="transmembrane region" description="Helical" evidence="1">
    <location>
        <begin position="152"/>
        <end position="178"/>
    </location>
</feature>
<evidence type="ECO:0000313" key="3">
    <source>
        <dbReference type="EMBL" id="GBC07039.1"/>
    </source>
</evidence>
<dbReference type="Proteomes" id="UP000247702">
    <property type="component" value="Unassembled WGS sequence"/>
</dbReference>
<keyword evidence="1" id="KW-0472">Membrane</keyword>
<feature type="transmembrane region" description="Helical" evidence="1">
    <location>
        <begin position="190"/>
        <end position="216"/>
    </location>
</feature>
<evidence type="ECO:0000313" key="5">
    <source>
        <dbReference type="Proteomes" id="UP000247702"/>
    </source>
</evidence>
<dbReference type="EMBL" id="BEXD01004115">
    <property type="protein sequence ID" value="GBC07039.1"/>
    <property type="molecule type" value="Genomic_DNA"/>
</dbReference>
<evidence type="ECO:0000256" key="1">
    <source>
        <dbReference type="SAM" id="Phobius"/>
    </source>
</evidence>
<evidence type="ECO:0000313" key="4">
    <source>
        <dbReference type="EMBL" id="GES94914.1"/>
    </source>
</evidence>
<dbReference type="Proteomes" id="UP000615446">
    <property type="component" value="Unassembled WGS sequence"/>
</dbReference>
<reference evidence="3 5" key="1">
    <citation type="submission" date="2017-11" db="EMBL/GenBank/DDBJ databases">
        <title>The genome of Rhizophagus clarus HR1 reveals common genetic basis of auxotrophy among arbuscular mycorrhizal fungi.</title>
        <authorList>
            <person name="Kobayashi Y."/>
        </authorList>
    </citation>
    <scope>NUCLEOTIDE SEQUENCE [LARGE SCALE GENOMIC DNA]</scope>
    <source>
        <strain evidence="3 5">HR1</strain>
    </source>
</reference>
<protein>
    <submittedName>
        <fullName evidence="3">Uncharacterized protein</fullName>
    </submittedName>
</protein>
<dbReference type="Pfam" id="PF20480">
    <property type="entry name" value="DUF6720"/>
    <property type="match status" value="1"/>
</dbReference>
<name>A0A2Z6SKV4_9GLOM</name>
<keyword evidence="1" id="KW-1133">Transmembrane helix</keyword>
<feature type="chain" id="PRO_5036060214" evidence="2">
    <location>
        <begin position="23"/>
        <end position="325"/>
    </location>
</feature>
<dbReference type="InterPro" id="IPR046566">
    <property type="entry name" value="DUF6720"/>
</dbReference>
<accession>A0A2Z6SKV4</accession>
<organism evidence="3 5">
    <name type="scientific">Rhizophagus clarus</name>
    <dbReference type="NCBI Taxonomy" id="94130"/>
    <lineage>
        <taxon>Eukaryota</taxon>
        <taxon>Fungi</taxon>
        <taxon>Fungi incertae sedis</taxon>
        <taxon>Mucoromycota</taxon>
        <taxon>Glomeromycotina</taxon>
        <taxon>Glomeromycetes</taxon>
        <taxon>Glomerales</taxon>
        <taxon>Glomeraceae</taxon>
        <taxon>Rhizophagus</taxon>
    </lineage>
</organism>
<dbReference type="EMBL" id="BLAL01000239">
    <property type="protein sequence ID" value="GES94914.1"/>
    <property type="molecule type" value="Genomic_DNA"/>
</dbReference>
<keyword evidence="1" id="KW-0812">Transmembrane</keyword>
<keyword evidence="2" id="KW-0732">Signal</keyword>
<gene>
    <name evidence="4" type="ORF">RCL2_002161000</name>
    <name evidence="3" type="ORF">RclHR1_00720048</name>
</gene>
<comment type="caution">
    <text evidence="3">The sequence shown here is derived from an EMBL/GenBank/DDBJ whole genome shotgun (WGS) entry which is preliminary data.</text>
</comment>
<dbReference type="PROSITE" id="PS51257">
    <property type="entry name" value="PROKAR_LIPOPROTEIN"/>
    <property type="match status" value="1"/>
</dbReference>
<feature type="transmembrane region" description="Helical" evidence="1">
    <location>
        <begin position="237"/>
        <end position="255"/>
    </location>
</feature>
<feature type="signal peptide" evidence="2">
    <location>
        <begin position="1"/>
        <end position="22"/>
    </location>
</feature>
<proteinExistence type="predicted"/>
<dbReference type="AlphaFoldDB" id="A0A2Z6SKV4"/>